<evidence type="ECO:0008006" key="4">
    <source>
        <dbReference type="Google" id="ProtNLM"/>
    </source>
</evidence>
<protein>
    <recommendedName>
        <fullName evidence="4">Glycine zipper family protein</fullName>
    </recommendedName>
</protein>
<proteinExistence type="predicted"/>
<evidence type="ECO:0000256" key="1">
    <source>
        <dbReference type="SAM" id="Phobius"/>
    </source>
</evidence>
<name>A0ABN2K2T8_9MICO</name>
<keyword evidence="1" id="KW-0472">Membrane</keyword>
<sequence length="110" mass="11622">MVGPTLRFIREIEEVADEDVYAELRRRGVTQREVMGAMQWAYIVIPRRPAAAIERQVALVTLAVLGGVLVALIGYLAIQGKEPPSLLSGLAGTCIGAIAGLLAPKPAVGS</sequence>
<keyword evidence="1" id="KW-0812">Transmembrane</keyword>
<gene>
    <name evidence="2" type="ORF">GCM10009810_04820</name>
</gene>
<dbReference type="EMBL" id="BAAAPN010000014">
    <property type="protein sequence ID" value="GAA1747237.1"/>
    <property type="molecule type" value="Genomic_DNA"/>
</dbReference>
<feature type="transmembrane region" description="Helical" evidence="1">
    <location>
        <begin position="57"/>
        <end position="78"/>
    </location>
</feature>
<comment type="caution">
    <text evidence="2">The sequence shown here is derived from an EMBL/GenBank/DDBJ whole genome shotgun (WGS) entry which is preliminary data.</text>
</comment>
<reference evidence="2 3" key="1">
    <citation type="journal article" date="2019" name="Int. J. Syst. Evol. Microbiol.">
        <title>The Global Catalogue of Microorganisms (GCM) 10K type strain sequencing project: providing services to taxonomists for standard genome sequencing and annotation.</title>
        <authorList>
            <consortium name="The Broad Institute Genomics Platform"/>
            <consortium name="The Broad Institute Genome Sequencing Center for Infectious Disease"/>
            <person name="Wu L."/>
            <person name="Ma J."/>
        </authorList>
    </citation>
    <scope>NUCLEOTIDE SEQUENCE [LARGE SCALE GENOMIC DNA]</scope>
    <source>
        <strain evidence="2 3">JCM 15591</strain>
    </source>
</reference>
<evidence type="ECO:0000313" key="2">
    <source>
        <dbReference type="EMBL" id="GAA1747237.1"/>
    </source>
</evidence>
<organism evidence="2 3">
    <name type="scientific">Nostocoides vanveenii</name>
    <dbReference type="NCBI Taxonomy" id="330835"/>
    <lineage>
        <taxon>Bacteria</taxon>
        <taxon>Bacillati</taxon>
        <taxon>Actinomycetota</taxon>
        <taxon>Actinomycetes</taxon>
        <taxon>Micrococcales</taxon>
        <taxon>Intrasporangiaceae</taxon>
        <taxon>Nostocoides</taxon>
    </lineage>
</organism>
<evidence type="ECO:0000313" key="3">
    <source>
        <dbReference type="Proteomes" id="UP001501475"/>
    </source>
</evidence>
<accession>A0ABN2K2T8</accession>
<dbReference type="Proteomes" id="UP001501475">
    <property type="component" value="Unassembled WGS sequence"/>
</dbReference>
<keyword evidence="1" id="KW-1133">Transmembrane helix</keyword>
<keyword evidence="3" id="KW-1185">Reference proteome</keyword>